<dbReference type="Pfam" id="PF13186">
    <property type="entry name" value="SPASM"/>
    <property type="match status" value="1"/>
</dbReference>
<dbReference type="SUPFAM" id="SSF102114">
    <property type="entry name" value="Radical SAM enzymes"/>
    <property type="match status" value="1"/>
</dbReference>
<dbReference type="InterPro" id="IPR023885">
    <property type="entry name" value="4Fe4S-binding_SPASM_dom"/>
</dbReference>
<organism evidence="2 3">
    <name type="scientific">Azospirillum brasilense</name>
    <dbReference type="NCBI Taxonomy" id="192"/>
    <lineage>
        <taxon>Bacteria</taxon>
        <taxon>Pseudomonadati</taxon>
        <taxon>Pseudomonadota</taxon>
        <taxon>Alphaproteobacteria</taxon>
        <taxon>Rhodospirillales</taxon>
        <taxon>Azospirillaceae</taxon>
        <taxon>Azospirillum</taxon>
    </lineage>
</organism>
<dbReference type="RefSeq" id="WP_137143740.1">
    <property type="nucleotide sequence ID" value="NZ_CP032350.1"/>
</dbReference>
<dbReference type="InterPro" id="IPR013785">
    <property type="entry name" value="Aldolase_TIM"/>
</dbReference>
<dbReference type="AlphaFoldDB" id="A0A4D8RDL0"/>
<keyword evidence="2" id="KW-0614">Plasmid</keyword>
<reference evidence="2 3" key="1">
    <citation type="submission" date="2018-09" db="EMBL/GenBank/DDBJ databases">
        <title>Whole genome based analysis of evolution and adaptive divergence in Indian and Brazilian strains of Azospirillum brasilense.</title>
        <authorList>
            <person name="Singh C."/>
            <person name="Tripathi A.K."/>
        </authorList>
    </citation>
    <scope>NUCLEOTIDE SEQUENCE [LARGE SCALE GENOMIC DNA]</scope>
    <source>
        <strain evidence="2 3">MTCC4039</strain>
        <plasmid evidence="2 3">p5</plasmid>
    </source>
</reference>
<dbReference type="Proteomes" id="UP000298693">
    <property type="component" value="Plasmid p5"/>
</dbReference>
<accession>A0A4D8RDL0</accession>
<name>A0A4D8RDL0_AZOBR</name>
<dbReference type="CDD" id="cd21109">
    <property type="entry name" value="SPASM"/>
    <property type="match status" value="1"/>
</dbReference>
<proteinExistence type="predicted"/>
<gene>
    <name evidence="2" type="ORF">D3869_32430</name>
</gene>
<dbReference type="Gene3D" id="3.20.20.70">
    <property type="entry name" value="Aldolase class I"/>
    <property type="match status" value="1"/>
</dbReference>
<evidence type="ECO:0000313" key="3">
    <source>
        <dbReference type="Proteomes" id="UP000298693"/>
    </source>
</evidence>
<dbReference type="EMBL" id="CP032350">
    <property type="protein sequence ID" value="QCO19951.1"/>
    <property type="molecule type" value="Genomic_DNA"/>
</dbReference>
<geneLocation type="plasmid" evidence="2">
    <name>p5</name>
</geneLocation>
<sequence>MPSLRQCTAPWTWLQIMTDGSVRPCCFSKRNIGSLQNNSIEDIWNGEAIRELRRYIGQDRIHPLCHNAPCKFIQGMDYNNVSPPRLGDRIFFGQYAVGSTYLTKGWHLQEYWGCWSKDKEAKISLPNTDNFLNGATADIALRGLKSEFSVSVSVTTSASETVTSEFSHFGNFLVSIPIGKEIANLPSLDITIAASHVLSPAQRGINNDERPIGVGITSIHIHKPLQ</sequence>
<protein>
    <recommendedName>
        <fullName evidence="1">4Fe4S-binding SPASM domain-containing protein</fullName>
    </recommendedName>
</protein>
<feature type="domain" description="4Fe4S-binding SPASM" evidence="1">
    <location>
        <begin position="7"/>
        <end position="66"/>
    </location>
</feature>
<evidence type="ECO:0000259" key="1">
    <source>
        <dbReference type="Pfam" id="PF13186"/>
    </source>
</evidence>
<dbReference type="InterPro" id="IPR058240">
    <property type="entry name" value="rSAM_sf"/>
</dbReference>
<evidence type="ECO:0000313" key="2">
    <source>
        <dbReference type="EMBL" id="QCO19951.1"/>
    </source>
</evidence>